<keyword evidence="6 8" id="KW-0472">Membrane</keyword>
<feature type="transmembrane region" description="Helical" evidence="8">
    <location>
        <begin position="197"/>
        <end position="220"/>
    </location>
</feature>
<evidence type="ECO:0000256" key="7">
    <source>
        <dbReference type="SAM" id="MobiDB-lite"/>
    </source>
</evidence>
<dbReference type="Proteomes" id="UP001501237">
    <property type="component" value="Unassembled WGS sequence"/>
</dbReference>
<feature type="transmembrane region" description="Helical" evidence="8">
    <location>
        <begin position="304"/>
        <end position="330"/>
    </location>
</feature>
<evidence type="ECO:0000259" key="9">
    <source>
        <dbReference type="PROSITE" id="PS50156"/>
    </source>
</evidence>
<proteinExistence type="inferred from homology"/>
<name>A0ABP6QBW9_9ACTN</name>
<evidence type="ECO:0000313" key="10">
    <source>
        <dbReference type="EMBL" id="GAA3218149.1"/>
    </source>
</evidence>
<dbReference type="SUPFAM" id="SSF82866">
    <property type="entry name" value="Multidrug efflux transporter AcrB transmembrane domain"/>
    <property type="match status" value="2"/>
</dbReference>
<dbReference type="InterPro" id="IPR004869">
    <property type="entry name" value="MMPL_dom"/>
</dbReference>
<protein>
    <submittedName>
        <fullName evidence="10">MMPL family transporter</fullName>
    </submittedName>
</protein>
<dbReference type="InterPro" id="IPR050545">
    <property type="entry name" value="Mycobact_MmpL"/>
</dbReference>
<comment type="caution">
    <text evidence="10">The sequence shown here is derived from an EMBL/GenBank/DDBJ whole genome shotgun (WGS) entry which is preliminary data.</text>
</comment>
<comment type="subcellular location">
    <subcellularLocation>
        <location evidence="1">Cell membrane</location>
        <topology evidence="1">Multi-pass membrane protein</topology>
    </subcellularLocation>
</comment>
<comment type="similarity">
    <text evidence="2">Belongs to the resistance-nodulation-cell division (RND) (TC 2.A.6) family. MmpL subfamily.</text>
</comment>
<evidence type="ECO:0000313" key="11">
    <source>
        <dbReference type="Proteomes" id="UP001501237"/>
    </source>
</evidence>
<accession>A0ABP6QBW9</accession>
<dbReference type="InterPro" id="IPR000731">
    <property type="entry name" value="SSD"/>
</dbReference>
<dbReference type="Gene3D" id="1.20.1640.10">
    <property type="entry name" value="Multidrug efflux transporter AcrB transmembrane domain"/>
    <property type="match status" value="2"/>
</dbReference>
<feature type="region of interest" description="Disordered" evidence="7">
    <location>
        <begin position="687"/>
        <end position="706"/>
    </location>
</feature>
<feature type="transmembrane region" description="Helical" evidence="8">
    <location>
        <begin position="606"/>
        <end position="631"/>
    </location>
</feature>
<feature type="transmembrane region" description="Helical" evidence="8">
    <location>
        <begin position="513"/>
        <end position="530"/>
    </location>
</feature>
<evidence type="ECO:0000256" key="8">
    <source>
        <dbReference type="SAM" id="Phobius"/>
    </source>
</evidence>
<evidence type="ECO:0000256" key="6">
    <source>
        <dbReference type="ARBA" id="ARBA00023136"/>
    </source>
</evidence>
<evidence type="ECO:0000256" key="4">
    <source>
        <dbReference type="ARBA" id="ARBA00022692"/>
    </source>
</evidence>
<gene>
    <name evidence="10" type="ORF">GCM10010468_41440</name>
</gene>
<feature type="transmembrane region" description="Helical" evidence="8">
    <location>
        <begin position="366"/>
        <end position="385"/>
    </location>
</feature>
<dbReference type="PROSITE" id="PS50156">
    <property type="entry name" value="SSD"/>
    <property type="match status" value="1"/>
</dbReference>
<feature type="transmembrane region" description="Helical" evidence="8">
    <location>
        <begin position="278"/>
        <end position="298"/>
    </location>
</feature>
<evidence type="ECO:0000256" key="5">
    <source>
        <dbReference type="ARBA" id="ARBA00022989"/>
    </source>
</evidence>
<dbReference type="Pfam" id="PF03176">
    <property type="entry name" value="MMPL"/>
    <property type="match status" value="2"/>
</dbReference>
<feature type="transmembrane region" description="Helical" evidence="8">
    <location>
        <begin position="573"/>
        <end position="594"/>
    </location>
</feature>
<feature type="transmembrane region" description="Helical" evidence="8">
    <location>
        <begin position="537"/>
        <end position="561"/>
    </location>
</feature>
<dbReference type="EMBL" id="BAAAUV010000009">
    <property type="protein sequence ID" value="GAA3218149.1"/>
    <property type="molecule type" value="Genomic_DNA"/>
</dbReference>
<feature type="transmembrane region" description="Helical" evidence="8">
    <location>
        <begin position="232"/>
        <end position="252"/>
    </location>
</feature>
<dbReference type="PANTHER" id="PTHR33406">
    <property type="entry name" value="MEMBRANE PROTEIN MJ1562-RELATED"/>
    <property type="match status" value="1"/>
</dbReference>
<reference evidence="11" key="1">
    <citation type="journal article" date="2019" name="Int. J. Syst. Evol. Microbiol.">
        <title>The Global Catalogue of Microorganisms (GCM) 10K type strain sequencing project: providing services to taxonomists for standard genome sequencing and annotation.</title>
        <authorList>
            <consortium name="The Broad Institute Genomics Platform"/>
            <consortium name="The Broad Institute Genome Sequencing Center for Infectious Disease"/>
            <person name="Wu L."/>
            <person name="Ma J."/>
        </authorList>
    </citation>
    <scope>NUCLEOTIDE SEQUENCE [LARGE SCALE GENOMIC DNA]</scope>
    <source>
        <strain evidence="11">JCM 9377</strain>
    </source>
</reference>
<organism evidence="10 11">
    <name type="scientific">Actinocorallia longicatena</name>
    <dbReference type="NCBI Taxonomy" id="111803"/>
    <lineage>
        <taxon>Bacteria</taxon>
        <taxon>Bacillati</taxon>
        <taxon>Actinomycetota</taxon>
        <taxon>Actinomycetes</taxon>
        <taxon>Streptosporangiales</taxon>
        <taxon>Thermomonosporaceae</taxon>
        <taxon>Actinocorallia</taxon>
    </lineage>
</organism>
<feature type="transmembrane region" description="Helical" evidence="8">
    <location>
        <begin position="169"/>
        <end position="190"/>
    </location>
</feature>
<dbReference type="RefSeq" id="WP_344830732.1">
    <property type="nucleotide sequence ID" value="NZ_BAAAUV010000009.1"/>
</dbReference>
<feature type="transmembrane region" description="Helical" evidence="8">
    <location>
        <begin position="16"/>
        <end position="33"/>
    </location>
</feature>
<evidence type="ECO:0000256" key="3">
    <source>
        <dbReference type="ARBA" id="ARBA00022475"/>
    </source>
</evidence>
<evidence type="ECO:0000256" key="2">
    <source>
        <dbReference type="ARBA" id="ARBA00010157"/>
    </source>
</evidence>
<dbReference type="PANTHER" id="PTHR33406:SF6">
    <property type="entry name" value="MEMBRANE PROTEIN YDGH-RELATED"/>
    <property type="match status" value="1"/>
</dbReference>
<feature type="domain" description="SSD" evidence="9">
    <location>
        <begin position="219"/>
        <end position="329"/>
    </location>
</feature>
<keyword evidence="3" id="KW-1003">Cell membrane</keyword>
<keyword evidence="4 8" id="KW-0812">Transmembrane</keyword>
<keyword evidence="5 8" id="KW-1133">Transmembrane helix</keyword>
<evidence type="ECO:0000256" key="1">
    <source>
        <dbReference type="ARBA" id="ARBA00004651"/>
    </source>
</evidence>
<feature type="transmembrane region" description="Helical" evidence="8">
    <location>
        <begin position="643"/>
        <end position="668"/>
    </location>
</feature>
<keyword evidence="11" id="KW-1185">Reference proteome</keyword>
<sequence length="706" mass="74417">MARKIAAWPAGRNAKWIVLAVWIVLFVLGAMFGKLGDVEKNDMSAWLPKNAEATKAIEEAAKFQPADTMPAIVIYDRESGLTPADQTKAKADAEAFKGVEGVVGQIEGPIPSKDGKALQTVIQVKLGSEGWNGIAKTVDGMIAIAEKGANGLGTHVTGPSGYAADSGKIFSSMGLLGAITFLVVLVILLFTYRSPTLLFVPLITAGVAVAVAEWVIYLLAKYAGLTVNAQSSFILTVLVVGAATDYALLLIARYREELRKHRDVHVAMAEALHKAGEAIIASAATVAISLMILMLATLNSTKGLGPVCAIGVVVGLAAMMTLMPALLVIFGRWIFWPRIPHEGTADVSHESVWGRVGQKVAVRPRIVWIITAVALAGLSFGLVGLKADGISQKNQFTKTTQAVTGEEIQSKHFPSGSGDPIYVIANADKAAEIKAALAGTPGVSEVSPQQPVKDGRVFTLATLRDAPNSKPAMDSVRRAGDAVHAVKGADAKLSGGTAITVAMEDAASRDSKVIIPVILVVVFLILALLLRALVAPLLLMITVVLSFAAALGVSNLVFLHVFHFEGMDASFPLMAFTFLVALGIDYNIFLVTRIREESQQHGTRKGALIGLSATGGVITSAGLVLAGTFAALGAMPMVFAAELGFVVAFGVLLDTIIVRSVLVTALTLDVGRYFWWPSALFTKKDDEGFTAPDDLSGEQDELVKSS</sequence>